<protein>
    <submittedName>
        <fullName evidence="1">Uncharacterized protein</fullName>
    </submittedName>
</protein>
<reference evidence="1" key="1">
    <citation type="submission" date="2022-06" db="EMBL/GenBank/DDBJ databases">
        <title>Phylogenomic reconstructions and comparative analyses of Kickxellomycotina fungi.</title>
        <authorList>
            <person name="Reynolds N.K."/>
            <person name="Stajich J.E."/>
            <person name="Barry K."/>
            <person name="Grigoriev I.V."/>
            <person name="Crous P."/>
            <person name="Smith M.E."/>
        </authorList>
    </citation>
    <scope>NUCLEOTIDE SEQUENCE</scope>
    <source>
        <strain evidence="1">RSA 2271</strain>
    </source>
</reference>
<dbReference type="Proteomes" id="UP001145114">
    <property type="component" value="Unassembled WGS sequence"/>
</dbReference>
<dbReference type="EMBL" id="JAMZIH010009510">
    <property type="protein sequence ID" value="KAJ1670023.1"/>
    <property type="molecule type" value="Genomic_DNA"/>
</dbReference>
<comment type="caution">
    <text evidence="1">The sequence shown here is derived from an EMBL/GenBank/DDBJ whole genome shotgun (WGS) entry which is preliminary data.</text>
</comment>
<proteinExistence type="predicted"/>
<sequence>MAKVRELSDQLKIAKVENSQLRKRLTSLQGVAAGEVEGAAGPIPTPPAMTSVLGSIRKQLTDSSVTGSTMPHASKKRLWREAGEIVTAPGRKEEGSTLRPRADLAAPSPPKRLHIQKPTATSVALENSENSGPDNCAATTTVDGNCDGGDKAPRVAGSVARSRNRFAESRQRRRNREQQEAGDEGTNQQQQQQCAMQ</sequence>
<evidence type="ECO:0000313" key="1">
    <source>
        <dbReference type="EMBL" id="KAJ1670023.1"/>
    </source>
</evidence>
<accession>A0ACC1HCV9</accession>
<gene>
    <name evidence="1" type="ORF">EV182_008466</name>
</gene>
<evidence type="ECO:0000313" key="2">
    <source>
        <dbReference type="Proteomes" id="UP001145114"/>
    </source>
</evidence>
<organism evidence="1 2">
    <name type="scientific">Spiromyces aspiralis</name>
    <dbReference type="NCBI Taxonomy" id="68401"/>
    <lineage>
        <taxon>Eukaryota</taxon>
        <taxon>Fungi</taxon>
        <taxon>Fungi incertae sedis</taxon>
        <taxon>Zoopagomycota</taxon>
        <taxon>Kickxellomycotina</taxon>
        <taxon>Kickxellomycetes</taxon>
        <taxon>Kickxellales</taxon>
        <taxon>Kickxellaceae</taxon>
        <taxon>Spiromyces</taxon>
    </lineage>
</organism>
<name>A0ACC1HCV9_9FUNG</name>
<keyword evidence="2" id="KW-1185">Reference proteome</keyword>